<proteinExistence type="inferred from homology"/>
<dbReference type="EMBL" id="CAUYUJ010000046">
    <property type="protein sequence ID" value="CAK0788378.1"/>
    <property type="molecule type" value="Genomic_DNA"/>
</dbReference>
<keyword evidence="8 9" id="KW-0066">ATP synthesis</keyword>
<evidence type="ECO:0000256" key="4">
    <source>
        <dbReference type="ARBA" id="ARBA00022781"/>
    </source>
</evidence>
<protein>
    <recommendedName>
        <fullName evidence="9">ATP synthase subunit gamma</fullName>
    </recommendedName>
</protein>
<name>A0ABN9PBA1_9DINO</name>
<evidence type="ECO:0000256" key="8">
    <source>
        <dbReference type="ARBA" id="ARBA00023310"/>
    </source>
</evidence>
<comment type="subunit">
    <text evidence="9">F-type ATPases have 2 components, CF(1) - the catalytic core - and CF(0) - the membrane proton channel. CF(1) and CF(0) have multiple subunits.</text>
</comment>
<evidence type="ECO:0000313" key="10">
    <source>
        <dbReference type="EMBL" id="CAK0788378.1"/>
    </source>
</evidence>
<dbReference type="InterPro" id="IPR000131">
    <property type="entry name" value="ATP_synth_F1_gsu"/>
</dbReference>
<keyword evidence="6" id="KW-0472">Membrane</keyword>
<dbReference type="NCBIfam" id="TIGR01146">
    <property type="entry name" value="ATPsyn_F1gamma"/>
    <property type="match status" value="1"/>
</dbReference>
<dbReference type="InterPro" id="IPR035968">
    <property type="entry name" value="ATP_synth_F1_ATPase_gsu"/>
</dbReference>
<evidence type="ECO:0000256" key="6">
    <source>
        <dbReference type="ARBA" id="ARBA00023136"/>
    </source>
</evidence>
<dbReference type="SUPFAM" id="SSF52943">
    <property type="entry name" value="ATP synthase (F1-ATPase), gamma subunit"/>
    <property type="match status" value="1"/>
</dbReference>
<dbReference type="PANTHER" id="PTHR11693">
    <property type="entry name" value="ATP SYNTHASE GAMMA CHAIN"/>
    <property type="match status" value="1"/>
</dbReference>
<gene>
    <name evidence="10" type="ORF">PCOR1329_LOCUS287</name>
</gene>
<accession>A0ABN9PBA1</accession>
<dbReference type="PANTHER" id="PTHR11693:SF22">
    <property type="entry name" value="ATP SYNTHASE SUBUNIT GAMMA, MITOCHONDRIAL"/>
    <property type="match status" value="1"/>
</dbReference>
<comment type="caution">
    <text evidence="10">The sequence shown here is derived from an EMBL/GenBank/DDBJ whole genome shotgun (WGS) entry which is preliminary data.</text>
</comment>
<reference evidence="10" key="1">
    <citation type="submission" date="2023-10" db="EMBL/GenBank/DDBJ databases">
        <authorList>
            <person name="Chen Y."/>
            <person name="Shah S."/>
            <person name="Dougan E. K."/>
            <person name="Thang M."/>
            <person name="Chan C."/>
        </authorList>
    </citation>
    <scope>NUCLEOTIDE SEQUENCE [LARGE SCALE GENOMIC DNA]</scope>
</reference>
<dbReference type="PROSITE" id="PS00153">
    <property type="entry name" value="ATPASE_GAMMA"/>
    <property type="match status" value="1"/>
</dbReference>
<comment type="similarity">
    <text evidence="2 9">Belongs to the ATPase gamma chain family.</text>
</comment>
<evidence type="ECO:0000313" key="11">
    <source>
        <dbReference type="Proteomes" id="UP001189429"/>
    </source>
</evidence>
<dbReference type="CDD" id="cd12151">
    <property type="entry name" value="F1-ATPase_gamma"/>
    <property type="match status" value="1"/>
</dbReference>
<keyword evidence="5 9" id="KW-0406">Ion transport</keyword>
<comment type="subcellular location">
    <subcellularLocation>
        <location evidence="1">Membrane</location>
        <topology evidence="1">Peripheral membrane protein</topology>
    </subcellularLocation>
</comment>
<keyword evidence="3 9" id="KW-0813">Transport</keyword>
<evidence type="ECO:0000256" key="5">
    <source>
        <dbReference type="ARBA" id="ARBA00023065"/>
    </source>
</evidence>
<evidence type="ECO:0000256" key="1">
    <source>
        <dbReference type="ARBA" id="ARBA00004170"/>
    </source>
</evidence>
<dbReference type="Gene3D" id="1.10.287.80">
    <property type="entry name" value="ATP synthase, gamma subunit, helix hairpin domain"/>
    <property type="match status" value="1"/>
</dbReference>
<keyword evidence="11" id="KW-1185">Reference proteome</keyword>
<sequence length="316" mass="34732">MLAARVAALRPAPVTRLGVQQGLAAFQRGLGAQDVQTRNAATLKTLQIRMKAINNMKKITKAMKMVATAKFKKDMKNMENGMPFGKPVLDLMERLPRQEKAGPITYLAVTSDKGLCGGVNSAVAKQVRLGLADEEAKGNAGKIFILGGKGVSSMKLKLGDRFNYSFEEASKMPWTFATASLVAERLVASRPARLKIVSNNFKSMVAYDTTVKHTITLEEAQTMDKAEWSKAMDVYSFEPSIYEVWADLHEFYYGCAVYTAFLQSSTTETAQRMSAMENASKNAGEMYEKVSLMFNRARQAKITTELCEIISGASAV</sequence>
<dbReference type="Gene3D" id="3.40.1380.10">
    <property type="match status" value="1"/>
</dbReference>
<dbReference type="PRINTS" id="PR00126">
    <property type="entry name" value="ATPASEGAMMA"/>
</dbReference>
<organism evidence="10 11">
    <name type="scientific">Prorocentrum cordatum</name>
    <dbReference type="NCBI Taxonomy" id="2364126"/>
    <lineage>
        <taxon>Eukaryota</taxon>
        <taxon>Sar</taxon>
        <taxon>Alveolata</taxon>
        <taxon>Dinophyceae</taxon>
        <taxon>Prorocentrales</taxon>
        <taxon>Prorocentraceae</taxon>
        <taxon>Prorocentrum</taxon>
    </lineage>
</organism>
<keyword evidence="7 9" id="KW-0139">CF(1)</keyword>
<dbReference type="Pfam" id="PF00231">
    <property type="entry name" value="ATP-synt"/>
    <property type="match status" value="1"/>
</dbReference>
<evidence type="ECO:0000256" key="9">
    <source>
        <dbReference type="RuleBase" id="RU004001"/>
    </source>
</evidence>
<evidence type="ECO:0000256" key="3">
    <source>
        <dbReference type="ARBA" id="ARBA00022448"/>
    </source>
</evidence>
<dbReference type="InterPro" id="IPR023632">
    <property type="entry name" value="ATP_synth_F1_gsu_CS"/>
</dbReference>
<keyword evidence="4 9" id="KW-0375">Hydrogen ion transport</keyword>
<evidence type="ECO:0000256" key="7">
    <source>
        <dbReference type="ARBA" id="ARBA00023196"/>
    </source>
</evidence>
<evidence type="ECO:0000256" key="2">
    <source>
        <dbReference type="ARBA" id="ARBA00007681"/>
    </source>
</evidence>
<dbReference type="Proteomes" id="UP001189429">
    <property type="component" value="Unassembled WGS sequence"/>
</dbReference>